<protein>
    <recommendedName>
        <fullName evidence="3">Fungal N-terminal domain-containing protein</fullName>
    </recommendedName>
</protein>
<dbReference type="SUPFAM" id="SSF48403">
    <property type="entry name" value="Ankyrin repeat"/>
    <property type="match status" value="1"/>
</dbReference>
<reference evidence="1" key="1">
    <citation type="submission" date="2023-06" db="EMBL/GenBank/DDBJ databases">
        <title>Genome-scale phylogeny and comparative genomics of the fungal order Sordariales.</title>
        <authorList>
            <consortium name="Lawrence Berkeley National Laboratory"/>
            <person name="Hensen N."/>
            <person name="Bonometti L."/>
            <person name="Westerberg I."/>
            <person name="Brannstrom I.O."/>
            <person name="Guillou S."/>
            <person name="Cros-Aarteil S."/>
            <person name="Calhoun S."/>
            <person name="Haridas S."/>
            <person name="Kuo A."/>
            <person name="Mondo S."/>
            <person name="Pangilinan J."/>
            <person name="Riley R."/>
            <person name="Labutti K."/>
            <person name="Andreopoulos B."/>
            <person name="Lipzen A."/>
            <person name="Chen C."/>
            <person name="Yanf M."/>
            <person name="Daum C."/>
            <person name="Ng V."/>
            <person name="Clum A."/>
            <person name="Steindorff A."/>
            <person name="Ohm R."/>
            <person name="Martin F."/>
            <person name="Silar P."/>
            <person name="Natvig D."/>
            <person name="Lalanne C."/>
            <person name="Gautier V."/>
            <person name="Ament-Velasquez S.L."/>
            <person name="Kruys A."/>
            <person name="Hutchinson M.I."/>
            <person name="Powell A.J."/>
            <person name="Barry K."/>
            <person name="Miller A.N."/>
            <person name="Grigoriev I.V."/>
            <person name="Debuchy R."/>
            <person name="Gladieux P."/>
            <person name="Thoren M.H."/>
            <person name="Johannesson H."/>
        </authorList>
    </citation>
    <scope>NUCLEOTIDE SEQUENCE</scope>
    <source>
        <strain evidence="1">CBS 540.89</strain>
    </source>
</reference>
<evidence type="ECO:0000313" key="1">
    <source>
        <dbReference type="EMBL" id="KAK0744475.1"/>
    </source>
</evidence>
<keyword evidence="2" id="KW-1185">Reference proteome</keyword>
<dbReference type="EMBL" id="JAUKTV010000002">
    <property type="protein sequence ID" value="KAK0744475.1"/>
    <property type="molecule type" value="Genomic_DNA"/>
</dbReference>
<proteinExistence type="predicted"/>
<comment type="caution">
    <text evidence="1">The sequence shown here is derived from an EMBL/GenBank/DDBJ whole genome shotgun (WGS) entry which is preliminary data.</text>
</comment>
<evidence type="ECO:0000313" key="2">
    <source>
        <dbReference type="Proteomes" id="UP001172159"/>
    </source>
</evidence>
<gene>
    <name evidence="1" type="ORF">B0T21DRAFT_389806</name>
</gene>
<dbReference type="Gene3D" id="1.25.40.20">
    <property type="entry name" value="Ankyrin repeat-containing domain"/>
    <property type="match status" value="1"/>
</dbReference>
<dbReference type="AlphaFoldDB" id="A0AA40ES40"/>
<organism evidence="1 2">
    <name type="scientific">Apiosordaria backusii</name>
    <dbReference type="NCBI Taxonomy" id="314023"/>
    <lineage>
        <taxon>Eukaryota</taxon>
        <taxon>Fungi</taxon>
        <taxon>Dikarya</taxon>
        <taxon>Ascomycota</taxon>
        <taxon>Pezizomycotina</taxon>
        <taxon>Sordariomycetes</taxon>
        <taxon>Sordariomycetidae</taxon>
        <taxon>Sordariales</taxon>
        <taxon>Lasiosphaeriaceae</taxon>
        <taxon>Apiosordaria</taxon>
    </lineage>
</organism>
<evidence type="ECO:0008006" key="3">
    <source>
        <dbReference type="Google" id="ProtNLM"/>
    </source>
</evidence>
<dbReference type="InterPro" id="IPR036770">
    <property type="entry name" value="Ankyrin_rpt-contain_sf"/>
</dbReference>
<sequence length="1214" mass="135550">MADALAVSGLAASIISLGIQIGGGIIKYLDAVKGQDEQIAFTRRLADNLTESLRVIETFSTSFQPTHAAPTEALIRSLKNVDAELKGLEDLVARFTTTGRPSKLQATFKRHVTYPLERSKITQLQDRLLQVSQALALAMQAFGLDISSSIVSGLAAVESSIQANGASLDDAKTALASVETCLVDVRKELDNRIQQSNLSQNANHHQLSGQVAAVHQAQQLHSEALDDMKDRSITHCNEIIRHTRDSERKQLELGARVLNEVIQLRAISDSRHRKKFIRDGEQRRQAELIAQTVVHRLVSKPGALRIAADSIQAARRLSQDRTAPGTSSSYEVNSHLKSASQSYEETVWSFLGASSVCRCRLHRQRRQHSYSIGDLGSVYGATTTEYSHISGCPRANAATVTQKWQAGVTFTGLGRLCQVAIQITLTAIYGAGGLSISPAFTYYPTVDKSTAPAWQILDLVSDATCYCDEQEILYGIGLRRWEAFTALALAKILFLFRNRIASPLDVDAANKSLIHWAVWNFTYCYTLRSTDFGYREAFLRPLVLLIKSLLEQGIPITKSPLHMLIESFDGEGRALLDVFDLILTKAPEVASTNPIEDPGTLMVYNGMSGWRAQAIDLPRSSPHIAEVLDCGPLSNALLANNCNELRLLLKQCPATLNERNALGQTPFHLAASSPDCLEILLETTDSLLPFSEINVHNLTPLGCALAYSGRHCRNGISRRRCSRCNCAKPLAMLLRAGSPLTLYRNDDLPWYLEAIVSLPGLFSLASERCKRRYAHHLRARRELLKKFALHCLPATEVAILELDSSKILDAKIPAVIGALERHGIKIPDFAEGADSAPGENRGDGHFTVYMQLVDPEDADIFWRLGFEDIDFPIWREDSSTPPAIFSAMCRNYPYLEWLDNHGADLLTRQLGPMNEGKALLSAHIVFWELGLFAGSYFNNMWPITVETIARLDVSRLKDYQWPCRMVLYSSETCANLYDQCRCRCSVNGCSPFIFMLKAFAVYCHANHNLEEPAPFLGYLIFLGDSGENIDRDQHRAAFRFFTFEALGLAHTCCHPNHDDAGCRWRYPCVDSHYTHFYGSGRCRWNPRSDEEIGELESEHAYELGLLEELLLQLETQFDSIADVAVHDINHAIQFWKNDWKAVVSEALENLDGDNLTDDEILGGQRAGVVWEPAKEDPKTFNPYNRRSLDYWFFKLDQIVPEVPWKGGADNSRRE</sequence>
<accession>A0AA40ES40</accession>
<dbReference type="Proteomes" id="UP001172159">
    <property type="component" value="Unassembled WGS sequence"/>
</dbReference>
<name>A0AA40ES40_9PEZI</name>